<dbReference type="Proteomes" id="UP001162483">
    <property type="component" value="Unassembled WGS sequence"/>
</dbReference>
<dbReference type="Gene3D" id="1.20.1070.10">
    <property type="entry name" value="Rhodopsin 7-helix transmembrane proteins"/>
    <property type="match status" value="1"/>
</dbReference>
<keyword evidence="11" id="KW-0325">Glycoprotein</keyword>
<keyword evidence="12" id="KW-0807">Transducer</keyword>
<evidence type="ECO:0000256" key="1">
    <source>
        <dbReference type="ARBA" id="ARBA00004651"/>
    </source>
</evidence>
<feature type="transmembrane region" description="Helical" evidence="13">
    <location>
        <begin position="200"/>
        <end position="226"/>
    </location>
</feature>
<reference evidence="15" key="1">
    <citation type="submission" date="2023-05" db="EMBL/GenBank/DDBJ databases">
        <authorList>
            <person name="Stuckert A."/>
        </authorList>
    </citation>
    <scope>NUCLEOTIDE SEQUENCE</scope>
</reference>
<evidence type="ECO:0000256" key="10">
    <source>
        <dbReference type="ARBA" id="ARBA00023170"/>
    </source>
</evidence>
<proteinExistence type="predicted"/>
<evidence type="ECO:0000256" key="12">
    <source>
        <dbReference type="ARBA" id="ARBA00023224"/>
    </source>
</evidence>
<evidence type="ECO:0000256" key="5">
    <source>
        <dbReference type="ARBA" id="ARBA00022725"/>
    </source>
</evidence>
<keyword evidence="4 13" id="KW-0812">Transmembrane</keyword>
<keyword evidence="8 13" id="KW-0472">Membrane</keyword>
<dbReference type="Pfam" id="PF13853">
    <property type="entry name" value="7tm_4"/>
    <property type="match status" value="1"/>
</dbReference>
<evidence type="ECO:0000256" key="8">
    <source>
        <dbReference type="ARBA" id="ARBA00023136"/>
    </source>
</evidence>
<keyword evidence="9" id="KW-1015">Disulfide bond</keyword>
<evidence type="ECO:0000259" key="14">
    <source>
        <dbReference type="PROSITE" id="PS50262"/>
    </source>
</evidence>
<feature type="transmembrane region" description="Helical" evidence="13">
    <location>
        <begin position="140"/>
        <end position="162"/>
    </location>
</feature>
<dbReference type="InterPro" id="IPR000276">
    <property type="entry name" value="GPCR_Rhodpsn"/>
</dbReference>
<gene>
    <name evidence="15" type="ORF">SPARVUS_LOCUS16025259</name>
</gene>
<dbReference type="PANTHER" id="PTHR24242">
    <property type="entry name" value="G-PROTEIN COUPLED RECEPTOR"/>
    <property type="match status" value="1"/>
</dbReference>
<feature type="transmembrane region" description="Helical" evidence="13">
    <location>
        <begin position="102"/>
        <end position="120"/>
    </location>
</feature>
<evidence type="ECO:0000256" key="11">
    <source>
        <dbReference type="ARBA" id="ARBA00023180"/>
    </source>
</evidence>
<keyword evidence="16" id="KW-1185">Reference proteome</keyword>
<feature type="domain" description="G-protein coupled receptors family 1 profile" evidence="14">
    <location>
        <begin position="41"/>
        <end position="290"/>
    </location>
</feature>
<comment type="subcellular location">
    <subcellularLocation>
        <location evidence="1">Cell membrane</location>
        <topology evidence="1">Multi-pass membrane protein</topology>
    </subcellularLocation>
</comment>
<sequence>MCEVNQTQVTQIRLLGFCGLAKFKTLLFIVVLLTYLIILGGNLLIIILVTTVDHLKIPMFFFLKHLATADVLQTTSVVPMMLDIIFIEEGRLSFVGCITQMYAFGIFGFVQCILIAVMSYDRYLAVCKPLHYASLMNPRVCLLLVLGSWFLGLIVAALPAILMHQLNFCGPNIIDQFFCDLAPLLELSCSDTSIVKTEALIASLHVVLLPFLFIISSYIRILITILQIPSAQGRQKTFSTCSAHLLVVCTYFLTIITIYSDPSQTYSSNVNKVRSVLYIVLTPLLNPLIYALKNQEIKDTLKKKLFKALHI</sequence>
<accession>A0ABN9HIM6</accession>
<keyword evidence="10" id="KW-0675">Receptor</keyword>
<dbReference type="PROSITE" id="PS50262">
    <property type="entry name" value="G_PROTEIN_RECEP_F1_2"/>
    <property type="match status" value="1"/>
</dbReference>
<feature type="transmembrane region" description="Helical" evidence="13">
    <location>
        <begin position="275"/>
        <end position="292"/>
    </location>
</feature>
<evidence type="ECO:0000256" key="4">
    <source>
        <dbReference type="ARBA" id="ARBA00022692"/>
    </source>
</evidence>
<dbReference type="PRINTS" id="PR00245">
    <property type="entry name" value="OLFACTORYR"/>
</dbReference>
<dbReference type="PRINTS" id="PR00237">
    <property type="entry name" value="GPCRRHODOPSN"/>
</dbReference>
<feature type="transmembrane region" description="Helical" evidence="13">
    <location>
        <begin position="26"/>
        <end position="49"/>
    </location>
</feature>
<keyword evidence="7" id="KW-0297">G-protein coupled receptor</keyword>
<evidence type="ECO:0000256" key="7">
    <source>
        <dbReference type="ARBA" id="ARBA00023040"/>
    </source>
</evidence>
<evidence type="ECO:0000256" key="2">
    <source>
        <dbReference type="ARBA" id="ARBA00022475"/>
    </source>
</evidence>
<protein>
    <recommendedName>
        <fullName evidence="14">G-protein coupled receptors family 1 profile domain-containing protein</fullName>
    </recommendedName>
</protein>
<keyword evidence="5" id="KW-0552">Olfaction</keyword>
<keyword evidence="3" id="KW-0716">Sensory transduction</keyword>
<evidence type="ECO:0000256" key="6">
    <source>
        <dbReference type="ARBA" id="ARBA00022989"/>
    </source>
</evidence>
<keyword evidence="6 13" id="KW-1133">Transmembrane helix</keyword>
<evidence type="ECO:0000313" key="16">
    <source>
        <dbReference type="Proteomes" id="UP001162483"/>
    </source>
</evidence>
<dbReference type="SUPFAM" id="SSF81321">
    <property type="entry name" value="Family A G protein-coupled receptor-like"/>
    <property type="match status" value="1"/>
</dbReference>
<dbReference type="InterPro" id="IPR017452">
    <property type="entry name" value="GPCR_Rhodpsn_7TM"/>
</dbReference>
<dbReference type="InterPro" id="IPR050939">
    <property type="entry name" value="Olfactory_GPCR1"/>
</dbReference>
<feature type="transmembrane region" description="Helical" evidence="13">
    <location>
        <begin position="238"/>
        <end position="260"/>
    </location>
</feature>
<comment type="caution">
    <text evidence="15">The sequence shown here is derived from an EMBL/GenBank/DDBJ whole genome shotgun (WGS) entry which is preliminary data.</text>
</comment>
<name>A0ABN9HIM6_9NEOB</name>
<organism evidence="15 16">
    <name type="scientific">Staurois parvus</name>
    <dbReference type="NCBI Taxonomy" id="386267"/>
    <lineage>
        <taxon>Eukaryota</taxon>
        <taxon>Metazoa</taxon>
        <taxon>Chordata</taxon>
        <taxon>Craniata</taxon>
        <taxon>Vertebrata</taxon>
        <taxon>Euteleostomi</taxon>
        <taxon>Amphibia</taxon>
        <taxon>Batrachia</taxon>
        <taxon>Anura</taxon>
        <taxon>Neobatrachia</taxon>
        <taxon>Ranoidea</taxon>
        <taxon>Ranidae</taxon>
        <taxon>Staurois</taxon>
    </lineage>
</organism>
<evidence type="ECO:0000256" key="3">
    <source>
        <dbReference type="ARBA" id="ARBA00022606"/>
    </source>
</evidence>
<keyword evidence="2" id="KW-1003">Cell membrane</keyword>
<dbReference type="PANTHER" id="PTHR24242:SF412">
    <property type="entry name" value="OLFACTORY RECEPTOR 10A7-LIKE"/>
    <property type="match status" value="1"/>
</dbReference>
<evidence type="ECO:0000256" key="9">
    <source>
        <dbReference type="ARBA" id="ARBA00023157"/>
    </source>
</evidence>
<evidence type="ECO:0000256" key="13">
    <source>
        <dbReference type="SAM" id="Phobius"/>
    </source>
</evidence>
<evidence type="ECO:0000313" key="15">
    <source>
        <dbReference type="EMBL" id="CAI9620717.1"/>
    </source>
</evidence>
<dbReference type="InterPro" id="IPR000725">
    <property type="entry name" value="Olfact_rcpt"/>
</dbReference>
<dbReference type="EMBL" id="CATNWA010020986">
    <property type="protein sequence ID" value="CAI9620717.1"/>
    <property type="molecule type" value="Genomic_DNA"/>
</dbReference>